<evidence type="ECO:0000313" key="1">
    <source>
        <dbReference type="EMBL" id="RIY31705.1"/>
    </source>
</evidence>
<dbReference type="EMBL" id="NRHC01000082">
    <property type="protein sequence ID" value="RIY31705.1"/>
    <property type="molecule type" value="Genomic_DNA"/>
</dbReference>
<sequence>MKLFIFRHSALSFQIQENLLRLEVYIQSLIASGQEPKEKVLVFVENLALPLVINQNVLEFSHQVRLVALKFQELIRKYNIEMICCSRSLLEWGYATEWVVLPEDKIGVHDLFNSEKYNIEQIFV</sequence>
<name>A0A3A1Y2B5_9GAMM</name>
<reference evidence="1 2" key="1">
    <citation type="submission" date="2017-08" db="EMBL/GenBank/DDBJ databases">
        <title>Reclassification of Bisgaard taxon 37 and 44.</title>
        <authorList>
            <person name="Christensen H."/>
        </authorList>
    </citation>
    <scope>NUCLEOTIDE SEQUENCE [LARGE SCALE GENOMIC DNA]</scope>
    <source>
        <strain evidence="1 2">B96_3</strain>
    </source>
</reference>
<comment type="caution">
    <text evidence="1">The sequence shown here is derived from an EMBL/GenBank/DDBJ whole genome shotgun (WGS) entry which is preliminary data.</text>
</comment>
<accession>A0A3A1Y2B5</accession>
<dbReference type="Proteomes" id="UP000265691">
    <property type="component" value="Unassembled WGS sequence"/>
</dbReference>
<keyword evidence="2" id="KW-1185">Reference proteome</keyword>
<proteinExistence type="predicted"/>
<protein>
    <submittedName>
        <fullName evidence="1">Uncharacterized protein</fullName>
    </submittedName>
</protein>
<gene>
    <name evidence="1" type="ORF">CKF54_06250</name>
</gene>
<dbReference type="RefSeq" id="WP_119525506.1">
    <property type="nucleotide sequence ID" value="NZ_NRHC01000082.1"/>
</dbReference>
<dbReference type="OrthoDB" id="5677415at2"/>
<organism evidence="1 2">
    <name type="scientific">Psittacicella hinzii</name>
    <dbReference type="NCBI Taxonomy" id="2028575"/>
    <lineage>
        <taxon>Bacteria</taxon>
        <taxon>Pseudomonadati</taxon>
        <taxon>Pseudomonadota</taxon>
        <taxon>Gammaproteobacteria</taxon>
        <taxon>Pasteurellales</taxon>
        <taxon>Psittacicellaceae</taxon>
        <taxon>Psittacicella</taxon>
    </lineage>
</organism>
<dbReference type="AlphaFoldDB" id="A0A3A1Y2B5"/>
<evidence type="ECO:0000313" key="2">
    <source>
        <dbReference type="Proteomes" id="UP000265691"/>
    </source>
</evidence>